<dbReference type="OrthoDB" id="538336at2759"/>
<dbReference type="GO" id="GO:0071949">
    <property type="term" value="F:FAD binding"/>
    <property type="evidence" value="ECO:0007669"/>
    <property type="project" value="InterPro"/>
</dbReference>
<keyword evidence="2" id="KW-1185">Reference proteome</keyword>
<comment type="caution">
    <text evidence="1">The sequence shown here is derived from an EMBL/GenBank/DDBJ whole genome shotgun (WGS) entry which is preliminary data.</text>
</comment>
<dbReference type="GO" id="GO:0003997">
    <property type="term" value="F:acyl-CoA oxidase activity"/>
    <property type="evidence" value="ECO:0007669"/>
    <property type="project" value="InterPro"/>
</dbReference>
<dbReference type="PANTHER" id="PTHR10909:SF382">
    <property type="entry name" value="ACYL-COENZYME A OXIDASE"/>
    <property type="match status" value="1"/>
</dbReference>
<dbReference type="AlphaFoldDB" id="A0A9P7RP54"/>
<dbReference type="KEGG" id="more:E1B28_013155"/>
<dbReference type="GO" id="GO:0055088">
    <property type="term" value="P:lipid homeostasis"/>
    <property type="evidence" value="ECO:0007669"/>
    <property type="project" value="TreeGrafter"/>
</dbReference>
<dbReference type="EMBL" id="CM032189">
    <property type="protein sequence ID" value="KAG7087174.1"/>
    <property type="molecule type" value="Genomic_DNA"/>
</dbReference>
<dbReference type="GO" id="GO:0033540">
    <property type="term" value="P:fatty acid beta-oxidation using acyl-CoA oxidase"/>
    <property type="evidence" value="ECO:0007669"/>
    <property type="project" value="TreeGrafter"/>
</dbReference>
<dbReference type="SUPFAM" id="SSF47203">
    <property type="entry name" value="Acyl-CoA dehydrogenase C-terminal domain-like"/>
    <property type="match status" value="1"/>
</dbReference>
<dbReference type="Gene3D" id="2.40.110.10">
    <property type="entry name" value="Butyryl-CoA Dehydrogenase, subunit A, domain 2"/>
    <property type="match status" value="1"/>
</dbReference>
<dbReference type="SUPFAM" id="SSF56645">
    <property type="entry name" value="Acyl-CoA dehydrogenase NM domain-like"/>
    <property type="match status" value="1"/>
</dbReference>
<proteinExistence type="predicted"/>
<dbReference type="InterPro" id="IPR012258">
    <property type="entry name" value="Acyl-CoA_oxidase"/>
</dbReference>
<evidence type="ECO:0000313" key="2">
    <source>
        <dbReference type="Proteomes" id="UP001049176"/>
    </source>
</evidence>
<dbReference type="RefSeq" id="XP_043003645.1">
    <property type="nucleotide sequence ID" value="XM_043158301.1"/>
</dbReference>
<protein>
    <recommendedName>
        <fullName evidence="3">Acyl-CoA oxidase</fullName>
    </recommendedName>
</protein>
<dbReference type="Proteomes" id="UP001049176">
    <property type="component" value="Chromosome 9"/>
</dbReference>
<organism evidence="1 2">
    <name type="scientific">Marasmius oreades</name>
    <name type="common">fairy-ring Marasmius</name>
    <dbReference type="NCBI Taxonomy" id="181124"/>
    <lineage>
        <taxon>Eukaryota</taxon>
        <taxon>Fungi</taxon>
        <taxon>Dikarya</taxon>
        <taxon>Basidiomycota</taxon>
        <taxon>Agaricomycotina</taxon>
        <taxon>Agaricomycetes</taxon>
        <taxon>Agaricomycetidae</taxon>
        <taxon>Agaricales</taxon>
        <taxon>Marasmiineae</taxon>
        <taxon>Marasmiaceae</taxon>
        <taxon>Marasmius</taxon>
    </lineage>
</organism>
<name>A0A9P7RP54_9AGAR</name>
<dbReference type="GO" id="GO:0005504">
    <property type="term" value="F:fatty acid binding"/>
    <property type="evidence" value="ECO:0007669"/>
    <property type="project" value="TreeGrafter"/>
</dbReference>
<dbReference type="GeneID" id="66082230"/>
<dbReference type="PANTHER" id="PTHR10909">
    <property type="entry name" value="ELECTRON TRANSPORT OXIDOREDUCTASE"/>
    <property type="match status" value="1"/>
</dbReference>
<dbReference type="InterPro" id="IPR036250">
    <property type="entry name" value="AcylCo_DH-like_C"/>
</dbReference>
<evidence type="ECO:0000313" key="1">
    <source>
        <dbReference type="EMBL" id="KAG7087174.1"/>
    </source>
</evidence>
<dbReference type="InterPro" id="IPR046373">
    <property type="entry name" value="Acyl-CoA_Oxase/DH_mid-dom_sf"/>
</dbReference>
<gene>
    <name evidence="1" type="ORF">E1B28_013155</name>
</gene>
<reference evidence="1" key="1">
    <citation type="journal article" date="2021" name="Genome Biol. Evol.">
        <title>The assembled and annotated genome of the fairy-ring fungus Marasmius oreades.</title>
        <authorList>
            <person name="Hiltunen M."/>
            <person name="Ament-Velasquez S.L."/>
            <person name="Johannesson H."/>
        </authorList>
    </citation>
    <scope>NUCLEOTIDE SEQUENCE</scope>
    <source>
        <strain evidence="1">03SP1</strain>
    </source>
</reference>
<evidence type="ECO:0008006" key="3">
    <source>
        <dbReference type="Google" id="ProtNLM"/>
    </source>
</evidence>
<dbReference type="InterPro" id="IPR009100">
    <property type="entry name" value="AcylCoA_DH/oxidase_NM_dom_sf"/>
</dbReference>
<sequence length="587" mass="65485">MITPSSKLISTPLFQSASRDERLPSKDRLRLAHQRAKAISQSYDLSVRDILQCTEKFWDLHLDPLFVTDFSAWTFVVIQLNLAAGVIGYSSHQDNRHDLNYTLKRIIEFDVSSAFLMTELGHGLDAIHLETTATLLPNGNFDLHTPREEAQKYMAPTLPDVGVPRIGVVMARLSVDSQDYGVRPFLVPLNDGKSMFKGIIASRLPDRPGATPIGHALTHFNHVILPKEALLGPLKPEHSPRIQLLSDTWRVAIGTATVGALVIPVVKLVASIVGIYSKKRTIINSQHSTVLEAFYKSIRVHFDGASKYRTERLQIRSAYATLFKAIAIRLGKASIADLGDRCGAQGLFGFNQLITAEMTMRGVAIAEGDTLVLSIRLVFELLLERYSVSKPRNQQHPLAVHEVALIKELRSLLDMSKDMSLDRGGVRTREEAYSPEKVMPSKETSLDHLLEVMTPPEKHAHRSEFANTQILPRACSLVEAIGCRMAYEAASEVGIDPLLLDLFYFGCVERDLGWYVENRVMSRQTFFRDEQRAISGLLPSLETLIEKAGMKPYITAKICDEGGWKEFVDGLDVGDNTQISTRDPSRL</sequence>
<dbReference type="GO" id="GO:0005777">
    <property type="term" value="C:peroxisome"/>
    <property type="evidence" value="ECO:0007669"/>
    <property type="project" value="InterPro"/>
</dbReference>
<accession>A0A9P7RP54</accession>